<gene>
    <name evidence="1" type="ORF">V9T40_003051</name>
</gene>
<name>A0AAN9TQJ9_9HEMI</name>
<evidence type="ECO:0000313" key="2">
    <source>
        <dbReference type="Proteomes" id="UP001367676"/>
    </source>
</evidence>
<organism evidence="1 2">
    <name type="scientific">Parthenolecanium corni</name>
    <dbReference type="NCBI Taxonomy" id="536013"/>
    <lineage>
        <taxon>Eukaryota</taxon>
        <taxon>Metazoa</taxon>
        <taxon>Ecdysozoa</taxon>
        <taxon>Arthropoda</taxon>
        <taxon>Hexapoda</taxon>
        <taxon>Insecta</taxon>
        <taxon>Pterygota</taxon>
        <taxon>Neoptera</taxon>
        <taxon>Paraneoptera</taxon>
        <taxon>Hemiptera</taxon>
        <taxon>Sternorrhyncha</taxon>
        <taxon>Coccoidea</taxon>
        <taxon>Coccidae</taxon>
        <taxon>Parthenolecanium</taxon>
    </lineage>
</organism>
<accession>A0AAN9TQJ9</accession>
<comment type="caution">
    <text evidence="1">The sequence shown here is derived from an EMBL/GenBank/DDBJ whole genome shotgun (WGS) entry which is preliminary data.</text>
</comment>
<reference evidence="1 2" key="1">
    <citation type="submission" date="2024-03" db="EMBL/GenBank/DDBJ databases">
        <title>Adaptation during the transition from Ophiocordyceps entomopathogen to insect associate is accompanied by gene loss and intensified selection.</title>
        <authorList>
            <person name="Ward C.M."/>
            <person name="Onetto C.A."/>
            <person name="Borneman A.R."/>
        </authorList>
    </citation>
    <scope>NUCLEOTIDE SEQUENCE [LARGE SCALE GENOMIC DNA]</scope>
    <source>
        <strain evidence="1">AWRI1</strain>
        <tissue evidence="1">Single Adult Female</tissue>
    </source>
</reference>
<dbReference type="EMBL" id="JBBCAQ010000006">
    <property type="protein sequence ID" value="KAK7603052.1"/>
    <property type="molecule type" value="Genomic_DNA"/>
</dbReference>
<dbReference type="Proteomes" id="UP001367676">
    <property type="component" value="Unassembled WGS sequence"/>
</dbReference>
<sequence>MQCRTSFFLCPPHLTTFSNINPRIALLNLNAFYTSAEQQRQQHPNAEHHLQRELEKNRRIVCETASSVSLRLSENVPLTRIETPATELTNGLR</sequence>
<evidence type="ECO:0000313" key="1">
    <source>
        <dbReference type="EMBL" id="KAK7603052.1"/>
    </source>
</evidence>
<proteinExistence type="predicted"/>
<dbReference type="AlphaFoldDB" id="A0AAN9TQJ9"/>
<keyword evidence="2" id="KW-1185">Reference proteome</keyword>
<protein>
    <submittedName>
        <fullName evidence="1">Uncharacterized protein</fullName>
    </submittedName>
</protein>